<accession>A0ABP8C2X2</accession>
<dbReference type="Proteomes" id="UP001501710">
    <property type="component" value="Unassembled WGS sequence"/>
</dbReference>
<dbReference type="PANTHER" id="PTHR38847:SF1">
    <property type="entry name" value="PSEUDOURIDINE SYNTHASE RSUA_RLUA-LIKE DOMAIN-CONTAINING PROTEIN"/>
    <property type="match status" value="1"/>
</dbReference>
<dbReference type="InterPro" id="IPR025649">
    <property type="entry name" value="DUF4360"/>
</dbReference>
<protein>
    <submittedName>
        <fullName evidence="2">DUF4360 domain-containing protein</fullName>
    </submittedName>
</protein>
<comment type="caution">
    <text evidence="2">The sequence shown here is derived from an EMBL/GenBank/DDBJ whole genome shotgun (WGS) entry which is preliminary data.</text>
</comment>
<reference evidence="3" key="1">
    <citation type="journal article" date="2019" name="Int. J. Syst. Evol. Microbiol.">
        <title>The Global Catalogue of Microorganisms (GCM) 10K type strain sequencing project: providing services to taxonomists for standard genome sequencing and annotation.</title>
        <authorList>
            <consortium name="The Broad Institute Genomics Platform"/>
            <consortium name="The Broad Institute Genome Sequencing Center for Infectious Disease"/>
            <person name="Wu L."/>
            <person name="Ma J."/>
        </authorList>
    </citation>
    <scope>NUCLEOTIDE SEQUENCE [LARGE SCALE GENOMIC DNA]</scope>
    <source>
        <strain evidence="3">JCM 17440</strain>
    </source>
</reference>
<feature type="chain" id="PRO_5045982080" evidence="1">
    <location>
        <begin position="25"/>
        <end position="217"/>
    </location>
</feature>
<name>A0ABP8C2X2_9ACTN</name>
<organism evidence="2 3">
    <name type="scientific">Actinomadura meridiana</name>
    <dbReference type="NCBI Taxonomy" id="559626"/>
    <lineage>
        <taxon>Bacteria</taxon>
        <taxon>Bacillati</taxon>
        <taxon>Actinomycetota</taxon>
        <taxon>Actinomycetes</taxon>
        <taxon>Streptosporangiales</taxon>
        <taxon>Thermomonosporaceae</taxon>
        <taxon>Actinomadura</taxon>
    </lineage>
</organism>
<evidence type="ECO:0000313" key="2">
    <source>
        <dbReference type="EMBL" id="GAA4232415.1"/>
    </source>
</evidence>
<dbReference type="PANTHER" id="PTHR38847">
    <property type="match status" value="1"/>
</dbReference>
<evidence type="ECO:0000313" key="3">
    <source>
        <dbReference type="Proteomes" id="UP001501710"/>
    </source>
</evidence>
<gene>
    <name evidence="2" type="ORF">GCM10022254_32220</name>
</gene>
<keyword evidence="1" id="KW-0732">Signal</keyword>
<keyword evidence="3" id="KW-1185">Reference proteome</keyword>
<feature type="signal peptide" evidence="1">
    <location>
        <begin position="1"/>
        <end position="24"/>
    </location>
</feature>
<dbReference type="Pfam" id="PF14273">
    <property type="entry name" value="DUF4360"/>
    <property type="match status" value="1"/>
</dbReference>
<sequence length="217" mass="23231">MRYGITISAAAAALAMTAVSVAPAAVASEQLVEEGPDGVSMEIASVNGSGCPIGSAAAALSPSNDSFTVTYSRYLAQAGGGSTPTDDRKNCQISFKVHVPSGYRYAVSSVDYRGYASLQSGANASQLASYYFQGDSRTREYSHPISGPYDDDWQHVDATDASQLVWSPCYEQRNLNINTELRVDQGSSDPSEVNFIGMDSTDGNLVTTYHYSWRRCS</sequence>
<proteinExistence type="predicted"/>
<evidence type="ECO:0000256" key="1">
    <source>
        <dbReference type="SAM" id="SignalP"/>
    </source>
</evidence>
<dbReference type="EMBL" id="BAABAS010000006">
    <property type="protein sequence ID" value="GAA4232415.1"/>
    <property type="molecule type" value="Genomic_DNA"/>
</dbReference>
<dbReference type="RefSeq" id="WP_344896852.1">
    <property type="nucleotide sequence ID" value="NZ_BAABAS010000006.1"/>
</dbReference>